<feature type="region of interest" description="Disordered" evidence="1">
    <location>
        <begin position="1"/>
        <end position="46"/>
    </location>
</feature>
<accession>A0A0H3XL17</accession>
<feature type="compositionally biased region" description="Polar residues" evidence="1">
    <location>
        <begin position="13"/>
        <end position="28"/>
    </location>
</feature>
<organism evidence="2 3">
    <name type="scientific">Spiroplasma eriocheiris</name>
    <dbReference type="NCBI Taxonomy" id="315358"/>
    <lineage>
        <taxon>Bacteria</taxon>
        <taxon>Bacillati</taxon>
        <taxon>Mycoplasmatota</taxon>
        <taxon>Mollicutes</taxon>
        <taxon>Entomoplasmatales</taxon>
        <taxon>Spiroplasmataceae</taxon>
        <taxon>Spiroplasma</taxon>
    </lineage>
</organism>
<reference evidence="3" key="2">
    <citation type="submission" date="2015-06" db="EMBL/GenBank/DDBJ databases">
        <title>Complete genome sequence of Spiroplasma eriocheiris TDA-040725-5 (DSM 21848).</title>
        <authorList>
            <person name="Lo W.-S."/>
            <person name="Kuo C.-H."/>
        </authorList>
    </citation>
    <scope>NUCLEOTIDE SEQUENCE [LARGE SCALE GENOMIC DNA]</scope>
    <source>
        <strain evidence="3">TDA-040725-5</strain>
    </source>
</reference>
<evidence type="ECO:0000313" key="3">
    <source>
        <dbReference type="Proteomes" id="UP000035661"/>
    </source>
</evidence>
<evidence type="ECO:0000256" key="1">
    <source>
        <dbReference type="SAM" id="MobiDB-lite"/>
    </source>
</evidence>
<dbReference type="AlphaFoldDB" id="A0A0H3XL17"/>
<proteinExistence type="predicted"/>
<gene>
    <name evidence="2" type="ORF">SERIO_v1c10930</name>
</gene>
<dbReference type="KEGG" id="seri:SERIO_v1c10930"/>
<dbReference type="EMBL" id="CP011856">
    <property type="protein sequence ID" value="AKM54646.1"/>
    <property type="molecule type" value="Genomic_DNA"/>
</dbReference>
<protein>
    <submittedName>
        <fullName evidence="2">Uncharacterized protein</fullName>
    </submittedName>
</protein>
<reference evidence="2 3" key="1">
    <citation type="journal article" date="2015" name="Genome Biol. Evol.">
        <title>Found and Lost: The Fates of Horizontally Acquired Genes in Arthropod-Symbiotic Spiroplasma.</title>
        <authorList>
            <person name="Lo W.S."/>
            <person name="Gasparich G.E."/>
            <person name="Kuo C.H."/>
        </authorList>
    </citation>
    <scope>NUCLEOTIDE SEQUENCE [LARGE SCALE GENOMIC DNA]</scope>
    <source>
        <strain evidence="3">TDA-040725-5</strain>
    </source>
</reference>
<dbReference type="PATRIC" id="fig|743698.3.peg.1104"/>
<dbReference type="Proteomes" id="UP000035661">
    <property type="component" value="Chromosome"/>
</dbReference>
<evidence type="ECO:0000313" key="2">
    <source>
        <dbReference type="EMBL" id="AKM54646.1"/>
    </source>
</evidence>
<dbReference type="RefSeq" id="WP_053040864.1">
    <property type="nucleotide sequence ID" value="NZ_CP011856.1"/>
</dbReference>
<name>A0A0H3XL17_9MOLU</name>
<keyword evidence="3" id="KW-1185">Reference proteome</keyword>
<dbReference type="STRING" id="315358.SERIO_v1c10930"/>
<sequence length="338" mass="39302">MDSKDNQKIPSYYNHQGTFFENNNSKQNTSEKNEPVAAGAPTSSEKQVVKLTEVISPLFGKDLNSAHSQTTINYTSDDTSPIAEIVEAEIKQKIGDNGGEEKIAPTPETYQPIYKKYNSQQDEQMIKSMVKKPVKLSEQAEKTQAFLFKPRKNGENIFGDRTEELTVELEQLKEKIKKTDPRKNLYDIYEQTTMFEGIEEQKEVNSKFRNIIRKTYQINTDFPTDMSLLDRKKQIMHNSIAAGSTRYKIARELKENNLDRQFLRRPKPIIQGSSEHQQMMENLKNANDDPAKKQVVDFYTSRNPYCMRKLNLEEENLKEADENRRERIKNELNNNEEK</sequence>
<feature type="region of interest" description="Disordered" evidence="1">
    <location>
        <begin position="314"/>
        <end position="338"/>
    </location>
</feature>